<gene>
    <name evidence="2" type="ORF">DN820_01380</name>
</gene>
<accession>A0A5R9R6R2</accession>
<dbReference type="EMBL" id="QLAG01000001">
    <property type="protein sequence ID" value="TLX65555.1"/>
    <property type="molecule type" value="Genomic_DNA"/>
</dbReference>
<evidence type="ECO:0000313" key="2">
    <source>
        <dbReference type="EMBL" id="TLX65555.1"/>
    </source>
</evidence>
<dbReference type="RefSeq" id="WP_138408192.1">
    <property type="nucleotide sequence ID" value="NZ_QLAE01000012.1"/>
</dbReference>
<organism evidence="2 3">
    <name type="scientific">Stutzerimonas nosocomialis</name>
    <dbReference type="NCBI Taxonomy" id="1056496"/>
    <lineage>
        <taxon>Bacteria</taxon>
        <taxon>Pseudomonadati</taxon>
        <taxon>Pseudomonadota</taxon>
        <taxon>Gammaproteobacteria</taxon>
        <taxon>Pseudomonadales</taxon>
        <taxon>Pseudomonadaceae</taxon>
        <taxon>Stutzerimonas</taxon>
    </lineage>
</organism>
<feature type="compositionally biased region" description="Basic and acidic residues" evidence="1">
    <location>
        <begin position="1"/>
        <end position="13"/>
    </location>
</feature>
<reference evidence="2 3" key="1">
    <citation type="journal article" date="2017" name="Eur. J. Clin. Microbiol. Infect. Dis.">
        <title>Uncommonly isolated clinical Pseudomonas: identification and phylogenetic assignation.</title>
        <authorList>
            <person name="Mulet M."/>
            <person name="Gomila M."/>
            <person name="Ramirez A."/>
            <person name="Cardew S."/>
            <person name="Moore E.R."/>
            <person name="Lalucat J."/>
            <person name="Garcia-Valdes E."/>
        </authorList>
    </citation>
    <scope>NUCLEOTIDE SEQUENCE [LARGE SCALE GENOMIC DNA]</scope>
    <source>
        <strain evidence="2 3">SD129</strain>
    </source>
</reference>
<dbReference type="Proteomes" id="UP000306753">
    <property type="component" value="Unassembled WGS sequence"/>
</dbReference>
<name>A0A5R9R6R2_9GAMM</name>
<feature type="region of interest" description="Disordered" evidence="1">
    <location>
        <begin position="1"/>
        <end position="29"/>
    </location>
</feature>
<keyword evidence="3" id="KW-1185">Reference proteome</keyword>
<dbReference type="OrthoDB" id="6888842at2"/>
<proteinExistence type="predicted"/>
<evidence type="ECO:0000256" key="1">
    <source>
        <dbReference type="SAM" id="MobiDB-lite"/>
    </source>
</evidence>
<sequence>MSKAVKPDAERPYFDAPAGIPAGSDHQIPHSHRFRHNDLDVIVHLTGYEYESLGQTLWAFGIELVRDRQIVQPVRVYRERHYGQFEEALAEGIEQGRQQAETFDR</sequence>
<dbReference type="AlphaFoldDB" id="A0A5R9R6R2"/>
<evidence type="ECO:0000313" key="3">
    <source>
        <dbReference type="Proteomes" id="UP000306753"/>
    </source>
</evidence>
<protein>
    <submittedName>
        <fullName evidence="2">Uncharacterized protein</fullName>
    </submittedName>
</protein>
<comment type="caution">
    <text evidence="2">The sequence shown here is derived from an EMBL/GenBank/DDBJ whole genome shotgun (WGS) entry which is preliminary data.</text>
</comment>